<comment type="catalytic activity">
    <reaction evidence="1 11">
        <text>an S-substituted glutathione + H2O = an S-substituted L-cysteinylglycine + L-glutamate</text>
        <dbReference type="Rhea" id="RHEA:59468"/>
        <dbReference type="ChEBI" id="CHEBI:15377"/>
        <dbReference type="ChEBI" id="CHEBI:29985"/>
        <dbReference type="ChEBI" id="CHEBI:90779"/>
        <dbReference type="ChEBI" id="CHEBI:143103"/>
        <dbReference type="EC" id="3.4.19.13"/>
    </reaction>
</comment>
<dbReference type="UniPathway" id="UPA00204"/>
<keyword evidence="4 11" id="KW-0808">Transferase</keyword>
<feature type="active site" description="Nucleophile" evidence="9">
    <location>
        <position position="435"/>
    </location>
</feature>
<evidence type="ECO:0000313" key="13">
    <source>
        <dbReference type="Proteomes" id="UP000029868"/>
    </source>
</evidence>
<keyword evidence="11" id="KW-0317">Glutathione biosynthesis</keyword>
<name>A0A099KM31_COLPS</name>
<feature type="binding site" evidence="10">
    <location>
        <position position="477"/>
    </location>
    <ligand>
        <name>L-glutamate</name>
        <dbReference type="ChEBI" id="CHEBI:29985"/>
    </ligand>
</feature>
<evidence type="ECO:0000313" key="12">
    <source>
        <dbReference type="EMBL" id="KGJ90987.1"/>
    </source>
</evidence>
<keyword evidence="6 11" id="KW-0865">Zymogen</keyword>
<dbReference type="InterPro" id="IPR051792">
    <property type="entry name" value="GGT_bact"/>
</dbReference>
<feature type="binding site" evidence="10">
    <location>
        <position position="528"/>
    </location>
    <ligand>
        <name>L-glutamate</name>
        <dbReference type="ChEBI" id="CHEBI:29985"/>
    </ligand>
</feature>
<feature type="binding site" evidence="10">
    <location>
        <begin position="506"/>
        <end position="507"/>
    </location>
    <ligand>
        <name>L-glutamate</name>
        <dbReference type="ChEBI" id="CHEBI:29985"/>
    </ligand>
</feature>
<accession>A0A099KM31</accession>
<evidence type="ECO:0000256" key="10">
    <source>
        <dbReference type="PIRSR" id="PIRSR600101-2"/>
    </source>
</evidence>
<evidence type="ECO:0000256" key="8">
    <source>
        <dbReference type="ARBA" id="ARBA00047417"/>
    </source>
</evidence>
<dbReference type="NCBIfam" id="TIGR00066">
    <property type="entry name" value="g_glut_trans"/>
    <property type="match status" value="1"/>
</dbReference>
<organism evidence="12 13">
    <name type="scientific">Colwellia psychrerythraea</name>
    <name type="common">Vibrio psychroerythus</name>
    <dbReference type="NCBI Taxonomy" id="28229"/>
    <lineage>
        <taxon>Bacteria</taxon>
        <taxon>Pseudomonadati</taxon>
        <taxon>Pseudomonadota</taxon>
        <taxon>Gammaproteobacteria</taxon>
        <taxon>Alteromonadales</taxon>
        <taxon>Colwelliaceae</taxon>
        <taxon>Colwellia</taxon>
    </lineage>
</organism>
<dbReference type="AlphaFoldDB" id="A0A099KM31"/>
<dbReference type="Pfam" id="PF01019">
    <property type="entry name" value="G_glu_transpept"/>
    <property type="match status" value="1"/>
</dbReference>
<sequence>MQLFSLSESLIWNTEIIMKNNFIINKRLFLSSFRLTKQRYLLTKLTCCLLAFLSSNSIANAPTEALKKVETPLLWQLVDYYDVNHPVIGRKGMVVSQKRIASEIGAGILAQGGNAVDAAVAVGFALTVVLPRAGNLAGGGFMLVHLAEQDKTIAIDYRETAPAAAYKDVFLDELGHPIVNKSLKTLSASGVPGTVAGLHYALENYGSMSWAEVIKPAEKLARNGIVVDDDMARFFYKEQMFLARIPETCRVYLKENCQPYLAGDIFIQEDLANSLVYLQKQGKSGFYQGDIAKKLVAAMEQGDGLITAKDLADYKVKEETPIRGTFNGYEILTMPPPSSGGVHLIQMLNMLETMDLEGIQQGSAAMIHLQTEIFKRAYADRSTFLGDPAFVKVPSDGLTSKKYAQALSKNINLNKITPSSDIKAGKPSKYESPDTTHFSVMDAAGNVVSNTYTLNHNYGSGITIPGTGILLNNTMDDFSAKPGSPNSYGLIGGTANAIAANKRPLSSMTPTIVLKDGQPYIATGTPGGSKIITAVFQQLVNALYFKMNIAEATLAPRVHHQWQPDILYVERNTSADTVDLLKAKGYTVEVSSSLGSLQSIMRHNGVFLGAADPRRPGAAAIAVDTIEH</sequence>
<dbReference type="PATRIC" id="fig|28229.3.peg.3316"/>
<feature type="binding site" evidence="10">
    <location>
        <begin position="453"/>
        <end position="455"/>
    </location>
    <ligand>
        <name>L-glutamate</name>
        <dbReference type="ChEBI" id="CHEBI:29985"/>
    </ligand>
</feature>
<dbReference type="InterPro" id="IPR043137">
    <property type="entry name" value="GGT_ssub_C"/>
</dbReference>
<comment type="PTM">
    <text evidence="11">Cleaved by autocatalysis into a large and a small subunit.</text>
</comment>
<dbReference type="Gene3D" id="3.60.20.40">
    <property type="match status" value="1"/>
</dbReference>
<dbReference type="Gene3D" id="1.10.246.130">
    <property type="match status" value="1"/>
</dbReference>
<keyword evidence="7 11" id="KW-0012">Acyltransferase</keyword>
<dbReference type="PANTHER" id="PTHR43199">
    <property type="entry name" value="GLUTATHIONE HYDROLASE"/>
    <property type="match status" value="1"/>
</dbReference>
<dbReference type="EC" id="2.3.2.2" evidence="11"/>
<proteinExistence type="inferred from homology"/>
<evidence type="ECO:0000256" key="5">
    <source>
        <dbReference type="ARBA" id="ARBA00022801"/>
    </source>
</evidence>
<dbReference type="PRINTS" id="PR01210">
    <property type="entry name" value="GGTRANSPTASE"/>
</dbReference>
<comment type="catalytic activity">
    <reaction evidence="8 11">
        <text>an N-terminal (5-L-glutamyl)-[peptide] + an alpha-amino acid = 5-L-glutamyl amino acid + an N-terminal L-alpha-aminoacyl-[peptide]</text>
        <dbReference type="Rhea" id="RHEA:23904"/>
        <dbReference type="Rhea" id="RHEA-COMP:9780"/>
        <dbReference type="Rhea" id="RHEA-COMP:9795"/>
        <dbReference type="ChEBI" id="CHEBI:77644"/>
        <dbReference type="ChEBI" id="CHEBI:78597"/>
        <dbReference type="ChEBI" id="CHEBI:78599"/>
        <dbReference type="ChEBI" id="CHEBI:78608"/>
        <dbReference type="EC" id="2.3.2.2"/>
    </reaction>
</comment>
<keyword evidence="5 11" id="KW-0378">Hydrolase</keyword>
<gene>
    <name evidence="12" type="ORF">GAB14E_0651</name>
</gene>
<comment type="catalytic activity">
    <reaction evidence="2 11">
        <text>glutathione + H2O = L-cysteinylglycine + L-glutamate</text>
        <dbReference type="Rhea" id="RHEA:28807"/>
        <dbReference type="ChEBI" id="CHEBI:15377"/>
        <dbReference type="ChEBI" id="CHEBI:29985"/>
        <dbReference type="ChEBI" id="CHEBI:57925"/>
        <dbReference type="ChEBI" id="CHEBI:61694"/>
        <dbReference type="EC" id="3.4.19.13"/>
    </reaction>
</comment>
<evidence type="ECO:0000256" key="2">
    <source>
        <dbReference type="ARBA" id="ARBA00001089"/>
    </source>
</evidence>
<dbReference type="EMBL" id="JQEC01000044">
    <property type="protein sequence ID" value="KGJ90987.1"/>
    <property type="molecule type" value="Genomic_DNA"/>
</dbReference>
<comment type="similarity">
    <text evidence="3 11">Belongs to the gamma-glutamyltransferase family.</text>
</comment>
<dbReference type="EC" id="3.4.19.13" evidence="11"/>
<dbReference type="SUPFAM" id="SSF56235">
    <property type="entry name" value="N-terminal nucleophile aminohydrolases (Ntn hydrolases)"/>
    <property type="match status" value="1"/>
</dbReference>
<dbReference type="InterPro" id="IPR043138">
    <property type="entry name" value="GGT_lsub"/>
</dbReference>
<evidence type="ECO:0000256" key="11">
    <source>
        <dbReference type="RuleBase" id="RU368036"/>
    </source>
</evidence>
<evidence type="ECO:0000256" key="9">
    <source>
        <dbReference type="PIRSR" id="PIRSR600101-1"/>
    </source>
</evidence>
<dbReference type="InterPro" id="IPR029055">
    <property type="entry name" value="Ntn_hydrolases_N"/>
</dbReference>
<dbReference type="GO" id="GO:0006751">
    <property type="term" value="P:glutathione catabolic process"/>
    <property type="evidence" value="ECO:0007669"/>
    <property type="project" value="UniProtKB-UniRule"/>
</dbReference>
<dbReference type="GO" id="GO:0036374">
    <property type="term" value="F:glutathione hydrolase activity"/>
    <property type="evidence" value="ECO:0007669"/>
    <property type="project" value="UniProtKB-UniRule"/>
</dbReference>
<evidence type="ECO:0000256" key="6">
    <source>
        <dbReference type="ARBA" id="ARBA00023145"/>
    </source>
</evidence>
<evidence type="ECO:0000256" key="7">
    <source>
        <dbReference type="ARBA" id="ARBA00023315"/>
    </source>
</evidence>
<evidence type="ECO:0000256" key="4">
    <source>
        <dbReference type="ARBA" id="ARBA00022679"/>
    </source>
</evidence>
<feature type="binding site" evidence="10">
    <location>
        <position position="158"/>
    </location>
    <ligand>
        <name>L-glutamate</name>
        <dbReference type="ChEBI" id="CHEBI:29985"/>
    </ligand>
</feature>
<comment type="caution">
    <text evidence="12">The sequence shown here is derived from an EMBL/GenBank/DDBJ whole genome shotgun (WGS) entry which is preliminary data.</text>
</comment>
<dbReference type="PANTHER" id="PTHR43199:SF1">
    <property type="entry name" value="GLUTATHIONE HYDROLASE PROENZYME"/>
    <property type="match status" value="1"/>
</dbReference>
<protein>
    <recommendedName>
        <fullName evidence="11">Glutathione hydrolase proenzyme</fullName>
        <ecNumber evidence="11">2.3.2.2</ecNumber>
        <ecNumber evidence="11">3.4.19.13</ecNumber>
    </recommendedName>
    <component>
        <recommendedName>
            <fullName evidence="11">Glutathione hydrolase large chain</fullName>
        </recommendedName>
    </component>
    <component>
        <recommendedName>
            <fullName evidence="11">Glutathione hydrolase small chain</fullName>
        </recommendedName>
    </component>
</protein>
<dbReference type="InterPro" id="IPR000101">
    <property type="entry name" value="GGT_peptidase"/>
</dbReference>
<dbReference type="PROSITE" id="PS00462">
    <property type="entry name" value="G_GLU_TRANSPEPTIDASE"/>
    <property type="match status" value="1"/>
</dbReference>
<dbReference type="GO" id="GO:0103068">
    <property type="term" value="F:leukotriene C4 gamma-glutamyl transferase activity"/>
    <property type="evidence" value="ECO:0007669"/>
    <property type="project" value="UniProtKB-EC"/>
</dbReference>
<reference evidence="12 13" key="1">
    <citation type="submission" date="2014-08" db="EMBL/GenBank/DDBJ databases">
        <title>Genomic and Phenotypic Diversity of Colwellia psychrerythraea strains from Disparate Marine Basins.</title>
        <authorList>
            <person name="Techtmann S.M."/>
            <person name="Stelling S.C."/>
            <person name="Utturkar S.M."/>
            <person name="Alshibli N."/>
            <person name="Harris A."/>
            <person name="Brown S.D."/>
            <person name="Hazen T.C."/>
        </authorList>
    </citation>
    <scope>NUCLEOTIDE SEQUENCE [LARGE SCALE GENOMIC DNA]</scope>
    <source>
        <strain evidence="12 13">GAB14E</strain>
    </source>
</reference>
<dbReference type="Proteomes" id="UP000029868">
    <property type="component" value="Unassembled WGS sequence"/>
</dbReference>
<evidence type="ECO:0000256" key="1">
    <source>
        <dbReference type="ARBA" id="ARBA00001049"/>
    </source>
</evidence>
<comment type="pathway">
    <text evidence="11">Sulfur metabolism; glutathione metabolism.</text>
</comment>
<dbReference type="GO" id="GO:0006750">
    <property type="term" value="P:glutathione biosynthetic process"/>
    <property type="evidence" value="ECO:0007669"/>
    <property type="project" value="UniProtKB-KW"/>
</dbReference>
<dbReference type="InterPro" id="IPR055262">
    <property type="entry name" value="GGT_CS"/>
</dbReference>
<evidence type="ECO:0000256" key="3">
    <source>
        <dbReference type="ARBA" id="ARBA00009381"/>
    </source>
</evidence>
<comment type="subunit">
    <text evidence="11">This enzyme consists of two polypeptide chains, which are synthesized in precursor form from a single polypeptide.</text>
</comment>